<dbReference type="Proteomes" id="UP000193642">
    <property type="component" value="Unassembled WGS sequence"/>
</dbReference>
<proteinExistence type="predicted"/>
<evidence type="ECO:0000313" key="2">
    <source>
        <dbReference type="EMBL" id="ORY29445.1"/>
    </source>
</evidence>
<keyword evidence="3" id="KW-1185">Reference proteome</keyword>
<reference evidence="2 3" key="1">
    <citation type="submission" date="2016-07" db="EMBL/GenBank/DDBJ databases">
        <title>Pervasive Adenine N6-methylation of Active Genes in Fungi.</title>
        <authorList>
            <consortium name="DOE Joint Genome Institute"/>
            <person name="Mondo S.J."/>
            <person name="Dannebaum R.O."/>
            <person name="Kuo R.C."/>
            <person name="Labutti K."/>
            <person name="Haridas S."/>
            <person name="Kuo A."/>
            <person name="Salamov A."/>
            <person name="Ahrendt S.R."/>
            <person name="Lipzen A."/>
            <person name="Sullivan W."/>
            <person name="Andreopoulos W.B."/>
            <person name="Clum A."/>
            <person name="Lindquist E."/>
            <person name="Daum C."/>
            <person name="Ramamoorthy G.K."/>
            <person name="Gryganskyi A."/>
            <person name="Culley D."/>
            <person name="Magnuson J.K."/>
            <person name="James T.Y."/>
            <person name="O'Malley M.A."/>
            <person name="Stajich J.E."/>
            <person name="Spatafora J.W."/>
            <person name="Visel A."/>
            <person name="Grigoriev I.V."/>
        </authorList>
    </citation>
    <scope>NUCLEOTIDE SEQUENCE [LARGE SCALE GENOMIC DNA]</scope>
    <source>
        <strain evidence="2 3">JEL800</strain>
    </source>
</reference>
<dbReference type="EMBL" id="MCGO01000088">
    <property type="protein sequence ID" value="ORY29445.1"/>
    <property type="molecule type" value="Genomic_DNA"/>
</dbReference>
<evidence type="ECO:0000256" key="1">
    <source>
        <dbReference type="SAM" id="MobiDB-lite"/>
    </source>
</evidence>
<evidence type="ECO:0000313" key="3">
    <source>
        <dbReference type="Proteomes" id="UP000193642"/>
    </source>
</evidence>
<gene>
    <name evidence="2" type="ORF">BCR33DRAFT_745284</name>
</gene>
<feature type="region of interest" description="Disordered" evidence="1">
    <location>
        <begin position="235"/>
        <end position="254"/>
    </location>
</feature>
<dbReference type="AlphaFoldDB" id="A0A1Y2B5R4"/>
<protein>
    <submittedName>
        <fullName evidence="2">Uncharacterized protein</fullName>
    </submittedName>
</protein>
<accession>A0A1Y2B5R4</accession>
<organism evidence="2 3">
    <name type="scientific">Rhizoclosmatium globosum</name>
    <dbReference type="NCBI Taxonomy" id="329046"/>
    <lineage>
        <taxon>Eukaryota</taxon>
        <taxon>Fungi</taxon>
        <taxon>Fungi incertae sedis</taxon>
        <taxon>Chytridiomycota</taxon>
        <taxon>Chytridiomycota incertae sedis</taxon>
        <taxon>Chytridiomycetes</taxon>
        <taxon>Chytridiales</taxon>
        <taxon>Chytriomycetaceae</taxon>
        <taxon>Rhizoclosmatium</taxon>
    </lineage>
</organism>
<sequence length="292" mass="32306">MKVNFELLNTNFNGYRLNFAYKTKHLALTPSSHPHSCPPKSTETTLSLTEHKRNMAHVNLNNLSKDGLLYIDSTGTLNQIQVANETIAVSPIAHFSVSDTLNRSCPSVQVVNGFAVFCDGGVQVSVLDLEHKQVIASATLSFDGKSEFGAEFQGCVIVGFLQRTRTRFWLRFNKWRSKITRIRVAFLAQCVGSSVPTFVHLDSNALLVGFTDGVRPFQQTFPVVKPVFGPPVPPSFSKALPSEQQDPFDPLQATTSLQPKPTALNILDDAMDEGDDGQEYTILMEPVFCLFH</sequence>
<comment type="caution">
    <text evidence="2">The sequence shown here is derived from an EMBL/GenBank/DDBJ whole genome shotgun (WGS) entry which is preliminary data.</text>
</comment>
<name>A0A1Y2B5R4_9FUNG</name>